<dbReference type="RefSeq" id="WP_021223043.1">
    <property type="nucleotide sequence ID" value="NC_025133.1"/>
</dbReference>
<dbReference type="AlphaFoldDB" id="A0A059U2Z1"/>
<organism evidence="3">
    <name type="scientific">Sphingobium wenxiniae (strain DSM 21828 / CGMCC 1.7748 / JZ-1)</name>
    <dbReference type="NCBI Taxonomy" id="595605"/>
    <lineage>
        <taxon>Bacteria</taxon>
        <taxon>Pseudomonadati</taxon>
        <taxon>Pseudomonadota</taxon>
        <taxon>Alphaproteobacteria</taxon>
        <taxon>Sphingomonadales</taxon>
        <taxon>Sphingomonadaceae</taxon>
        <taxon>Sphingobium</taxon>
    </lineage>
</organism>
<dbReference type="EMBL" id="KJ009324">
    <property type="protein sequence ID" value="AHZ46827.1"/>
    <property type="molecule type" value="Genomic_DNA"/>
</dbReference>
<accession>A0A059U2Z1</accession>
<sequence length="347" mass="38679">MSDFDSSFEAGQLAALFKPKLTSDPNRRGADMLLRSLSSRRAGQGGSTRARLARVVSRAPEVMVKVTGRPKGKNHAAAHFDYIGRKGDVPLETRDGDILTDKEDRAELARDWGDPVYWRDNSTVAAVSMVFSMPSGTDPDKVLSAVREVARSEIGHEWDYVLALHTDTPRPHVHVTVAARGDTGRRFNPRPQTLHHYRERFAEELRARGVTAEATPRAARGVGRAGQSMALNRMRQRYMAGTAPAPFANQKITSAARDQLAGRSTAPDFVVRGRQAWNETHRRYLAAAKRLEASSDPADRQLADQVREFVGAGRTPTIHERSVAAIERKRQNERSRDRDRSREGPER</sequence>
<feature type="domain" description="MobA/VirD2-like nuclease" evidence="2">
    <location>
        <begin position="121"/>
        <end position="203"/>
    </location>
</feature>
<feature type="region of interest" description="Disordered" evidence="1">
    <location>
        <begin position="304"/>
        <end position="347"/>
    </location>
</feature>
<keyword evidence="3" id="KW-0614">Plasmid</keyword>
<protein>
    <submittedName>
        <fullName evidence="3">Endonuclease relaxase MobA/VirD2</fullName>
    </submittedName>
</protein>
<feature type="compositionally biased region" description="Basic and acidic residues" evidence="1">
    <location>
        <begin position="317"/>
        <end position="347"/>
    </location>
</feature>
<name>A0A059U2Z1_SPHWJ</name>
<keyword evidence="3" id="KW-0378">Hydrolase</keyword>
<reference evidence="3" key="1">
    <citation type="journal article" date="2014" name="Appl. Environ. Microbiol.">
        <title>A Novel Angular Dioxygenase Gene Cluster Encoding 3-Phenoxybenzoate 1',2'-Dioxygenase in Sphingobium wenxiniae JZ-1.</title>
        <authorList>
            <person name="Wang C."/>
            <person name="Chen Q."/>
            <person name="Wang R."/>
            <person name="Shi C."/>
            <person name="Yan X."/>
            <person name="He J."/>
            <person name="Hong Q."/>
            <person name="Li S."/>
        </authorList>
    </citation>
    <scope>NUCLEOTIDE SEQUENCE</scope>
    <source>
        <strain evidence="3">JZ-1</strain>
        <plasmid evidence="3">pPBA</plasmid>
    </source>
</reference>
<dbReference type="Pfam" id="PF03432">
    <property type="entry name" value="Relaxase"/>
    <property type="match status" value="1"/>
</dbReference>
<proteinExistence type="predicted"/>
<dbReference type="GO" id="GO:0004519">
    <property type="term" value="F:endonuclease activity"/>
    <property type="evidence" value="ECO:0007669"/>
    <property type="project" value="UniProtKB-KW"/>
</dbReference>
<evidence type="ECO:0000256" key="1">
    <source>
        <dbReference type="SAM" id="MobiDB-lite"/>
    </source>
</evidence>
<dbReference type="InterPro" id="IPR005094">
    <property type="entry name" value="Endonuclease_MobA/VirD2"/>
</dbReference>
<keyword evidence="3" id="KW-0255">Endonuclease</keyword>
<keyword evidence="3" id="KW-0540">Nuclease</keyword>
<geneLocation type="plasmid" evidence="3">
    <name>pPBA</name>
</geneLocation>
<evidence type="ECO:0000259" key="2">
    <source>
        <dbReference type="Pfam" id="PF03432"/>
    </source>
</evidence>
<evidence type="ECO:0000313" key="3">
    <source>
        <dbReference type="EMBL" id="AHZ46827.1"/>
    </source>
</evidence>